<dbReference type="AlphaFoldDB" id="A0A4V5U7T2"/>
<protein>
    <recommendedName>
        <fullName evidence="3">Type II toxin-antitoxin system RelB/DinJ family antitoxin</fullName>
    </recommendedName>
</protein>
<dbReference type="Gene3D" id="1.10.1220.10">
    <property type="entry name" value="Met repressor-like"/>
    <property type="match status" value="1"/>
</dbReference>
<reference evidence="1 2" key="1">
    <citation type="journal article" date="2019" name="Sci. Rep.">
        <title>Differences in resource use lead to coexistence of seed-transmitted microbial populations.</title>
        <authorList>
            <person name="Torres-Cortes G."/>
            <person name="Garcia B.J."/>
            <person name="Compant S."/>
            <person name="Rezki S."/>
            <person name="Jones P."/>
            <person name="Preveaux A."/>
            <person name="Briand M."/>
            <person name="Roulet A."/>
            <person name="Bouchez O."/>
            <person name="Jacobson D."/>
            <person name="Barret M."/>
        </authorList>
    </citation>
    <scope>NUCLEOTIDE SEQUENCE [LARGE SCALE GENOMIC DNA]</scope>
    <source>
        <strain evidence="1 2">CFBP13511</strain>
    </source>
</reference>
<evidence type="ECO:0008006" key="3">
    <source>
        <dbReference type="Google" id="ProtNLM"/>
    </source>
</evidence>
<name>A0A4V5U7T2_9GAMM</name>
<dbReference type="GO" id="GO:0043565">
    <property type="term" value="F:sequence-specific DNA binding"/>
    <property type="evidence" value="ECO:0007669"/>
    <property type="project" value="UniProtKB-ARBA"/>
</dbReference>
<dbReference type="EMBL" id="QGAC01000047">
    <property type="protein sequence ID" value="TKJ82867.1"/>
    <property type="molecule type" value="Genomic_DNA"/>
</dbReference>
<comment type="caution">
    <text evidence="1">The sequence shown here is derived from an EMBL/GenBank/DDBJ whole genome shotgun (WGS) entry which is preliminary data.</text>
</comment>
<dbReference type="InterPro" id="IPR013321">
    <property type="entry name" value="Arc_rbn_hlx_hlx"/>
</dbReference>
<evidence type="ECO:0000313" key="1">
    <source>
        <dbReference type="EMBL" id="TKJ82867.1"/>
    </source>
</evidence>
<gene>
    <name evidence="1" type="ORF">EpCFBP13511_23640</name>
</gene>
<accession>A0A4V5U7T2</accession>
<sequence length="210" mass="23423">MAVSAHSEGAAVKTVTVRIEDQLKAQAEEVLARHGVSPTEAVNHLYLYLAQHGQLPFRVRPVSESPEDVYSNMLQQVRAVNTLIVSVSGLPADAPERPGIIRHCHHRCRQLLQDIERNTGFMAGVRCRDLQPSTGDEDTGDYWRWMVRQLRLAVSALESPAPDLAATLNGVSGQITGLYWQLATWIDLYALQESDDSRKPENPDRRNSSE</sequence>
<dbReference type="InterPro" id="IPR007337">
    <property type="entry name" value="RelB/DinJ"/>
</dbReference>
<dbReference type="Proteomes" id="UP000306393">
    <property type="component" value="Unassembled WGS sequence"/>
</dbReference>
<organism evidence="1 2">
    <name type="scientific">Erwinia persicina</name>
    <dbReference type="NCBI Taxonomy" id="55211"/>
    <lineage>
        <taxon>Bacteria</taxon>
        <taxon>Pseudomonadati</taxon>
        <taxon>Pseudomonadota</taxon>
        <taxon>Gammaproteobacteria</taxon>
        <taxon>Enterobacterales</taxon>
        <taxon>Erwiniaceae</taxon>
        <taxon>Erwinia</taxon>
    </lineage>
</organism>
<dbReference type="GO" id="GO:0006355">
    <property type="term" value="P:regulation of DNA-templated transcription"/>
    <property type="evidence" value="ECO:0007669"/>
    <property type="project" value="InterPro"/>
</dbReference>
<dbReference type="Pfam" id="PF04221">
    <property type="entry name" value="RelB"/>
    <property type="match status" value="1"/>
</dbReference>
<proteinExistence type="predicted"/>
<evidence type="ECO:0000313" key="2">
    <source>
        <dbReference type="Proteomes" id="UP000306393"/>
    </source>
</evidence>